<evidence type="ECO:0000256" key="2">
    <source>
        <dbReference type="SAM" id="MobiDB-lite"/>
    </source>
</evidence>
<evidence type="ECO:0000256" key="1">
    <source>
        <dbReference type="SAM" id="Coils"/>
    </source>
</evidence>
<dbReference type="SUPFAM" id="SSF51206">
    <property type="entry name" value="cAMP-binding domain-like"/>
    <property type="match status" value="2"/>
</dbReference>
<dbReference type="Pfam" id="PF00027">
    <property type="entry name" value="cNMP_binding"/>
    <property type="match status" value="1"/>
</dbReference>
<dbReference type="InterPro" id="IPR018490">
    <property type="entry name" value="cNMP-bd_dom_sf"/>
</dbReference>
<feature type="region of interest" description="Disordered" evidence="2">
    <location>
        <begin position="269"/>
        <end position="290"/>
    </location>
</feature>
<dbReference type="AlphaFoldDB" id="A0A1Y1VHQ9"/>
<protein>
    <recommendedName>
        <fullName evidence="3">Cyclic nucleotide-binding domain-containing protein</fullName>
    </recommendedName>
</protein>
<feature type="compositionally biased region" description="Polar residues" evidence="2">
    <location>
        <begin position="116"/>
        <end position="127"/>
    </location>
</feature>
<comment type="caution">
    <text evidence="4">The sequence shown here is derived from an EMBL/GenBank/DDBJ whole genome shotgun (WGS) entry which is preliminary data.</text>
</comment>
<keyword evidence="5" id="KW-1185">Reference proteome</keyword>
<gene>
    <name evidence="4" type="ORF">BCR36DRAFT_345618</name>
</gene>
<name>A0A1Y1VHQ9_9FUNG</name>
<feature type="region of interest" description="Disordered" evidence="2">
    <location>
        <begin position="77"/>
        <end position="102"/>
    </location>
</feature>
<accession>A0A1Y1VHQ9</accession>
<dbReference type="Gene3D" id="2.60.120.10">
    <property type="entry name" value="Jelly Rolls"/>
    <property type="match status" value="2"/>
</dbReference>
<dbReference type="InterPro" id="IPR000595">
    <property type="entry name" value="cNMP-bd_dom"/>
</dbReference>
<dbReference type="PROSITE" id="PS50042">
    <property type="entry name" value="CNMP_BINDING_3"/>
    <property type="match status" value="1"/>
</dbReference>
<feature type="region of interest" description="Disordered" evidence="2">
    <location>
        <begin position="116"/>
        <end position="135"/>
    </location>
</feature>
<evidence type="ECO:0000313" key="4">
    <source>
        <dbReference type="EMBL" id="ORX56494.1"/>
    </source>
</evidence>
<dbReference type="OrthoDB" id="417078at2759"/>
<dbReference type="Proteomes" id="UP000193719">
    <property type="component" value="Unassembled WGS sequence"/>
</dbReference>
<evidence type="ECO:0000259" key="3">
    <source>
        <dbReference type="PROSITE" id="PS50042"/>
    </source>
</evidence>
<proteinExistence type="predicted"/>
<feature type="domain" description="Cyclic nucleotide-binding" evidence="3">
    <location>
        <begin position="940"/>
        <end position="1021"/>
    </location>
</feature>
<reference evidence="4 5" key="1">
    <citation type="submission" date="2016-08" db="EMBL/GenBank/DDBJ databases">
        <title>Genomes of anaerobic fungi encode conserved fungal cellulosomes for biomass hydrolysis.</title>
        <authorList>
            <consortium name="DOE Joint Genome Institute"/>
            <person name="Haitjema C.H."/>
            <person name="Gilmore S.P."/>
            <person name="Henske J.K."/>
            <person name="Solomon K.V."/>
            <person name="De Groot R."/>
            <person name="Kuo A."/>
            <person name="Mondo S.J."/>
            <person name="Salamov A.A."/>
            <person name="Labutti K."/>
            <person name="Zhao Z."/>
            <person name="Chiniquy J."/>
            <person name="Barry K."/>
            <person name="Brewer H.M."/>
            <person name="Purvine S.O."/>
            <person name="Wright A.T."/>
            <person name="Boxma B."/>
            <person name="Van Alen T."/>
            <person name="Hackstein J.H."/>
            <person name="Baker S.E."/>
            <person name="Grigoriev I.V."/>
            <person name="O'Malley M.A."/>
        </authorList>
    </citation>
    <scope>NUCLEOTIDE SEQUENCE [LARGE SCALE GENOMIC DNA]</scope>
    <source>
        <strain evidence="5">finn</strain>
    </source>
</reference>
<dbReference type="PANTHER" id="PTHR23011:SF28">
    <property type="entry name" value="CYCLIC NUCLEOTIDE-BINDING DOMAIN CONTAINING PROTEIN"/>
    <property type="match status" value="1"/>
</dbReference>
<reference evidence="4 5" key="2">
    <citation type="submission" date="2016-08" db="EMBL/GenBank/DDBJ databases">
        <title>Pervasive Adenine N6-methylation of Active Genes in Fungi.</title>
        <authorList>
            <consortium name="DOE Joint Genome Institute"/>
            <person name="Mondo S.J."/>
            <person name="Dannebaum R.O."/>
            <person name="Kuo R.C."/>
            <person name="Labutti K."/>
            <person name="Haridas S."/>
            <person name="Kuo A."/>
            <person name="Salamov A."/>
            <person name="Ahrendt S.R."/>
            <person name="Lipzen A."/>
            <person name="Sullivan W."/>
            <person name="Andreopoulos W.B."/>
            <person name="Clum A."/>
            <person name="Lindquist E."/>
            <person name="Daum C."/>
            <person name="Ramamoorthy G.K."/>
            <person name="Gryganskyi A."/>
            <person name="Culley D."/>
            <person name="Magnuson J.K."/>
            <person name="James T.Y."/>
            <person name="O'Malley M.A."/>
            <person name="Stajich J.E."/>
            <person name="Spatafora J.W."/>
            <person name="Visel A."/>
            <person name="Grigoriev I.V."/>
        </authorList>
    </citation>
    <scope>NUCLEOTIDE SEQUENCE [LARGE SCALE GENOMIC DNA]</scope>
    <source>
        <strain evidence="5">finn</strain>
    </source>
</reference>
<keyword evidence="1" id="KW-0175">Coiled coil</keyword>
<feature type="coiled-coil region" evidence="1">
    <location>
        <begin position="399"/>
        <end position="452"/>
    </location>
</feature>
<dbReference type="PANTHER" id="PTHR23011">
    <property type="entry name" value="CYCLIC NUCLEOTIDE-BINDING DOMAIN CONTAINING PROTEIN"/>
    <property type="match status" value="1"/>
</dbReference>
<organism evidence="4 5">
    <name type="scientific">Piromyces finnis</name>
    <dbReference type="NCBI Taxonomy" id="1754191"/>
    <lineage>
        <taxon>Eukaryota</taxon>
        <taxon>Fungi</taxon>
        <taxon>Fungi incertae sedis</taxon>
        <taxon>Chytridiomycota</taxon>
        <taxon>Chytridiomycota incertae sedis</taxon>
        <taxon>Neocallimastigomycetes</taxon>
        <taxon>Neocallimastigales</taxon>
        <taxon>Neocallimastigaceae</taxon>
        <taxon>Piromyces</taxon>
    </lineage>
</organism>
<dbReference type="STRING" id="1754191.A0A1Y1VHQ9"/>
<feature type="compositionally biased region" description="Polar residues" evidence="2">
    <location>
        <begin position="88"/>
        <end position="100"/>
    </location>
</feature>
<dbReference type="EMBL" id="MCFH01000007">
    <property type="protein sequence ID" value="ORX56494.1"/>
    <property type="molecule type" value="Genomic_DNA"/>
</dbReference>
<evidence type="ECO:0000313" key="5">
    <source>
        <dbReference type="Proteomes" id="UP000193719"/>
    </source>
</evidence>
<dbReference type="CDD" id="cd00038">
    <property type="entry name" value="CAP_ED"/>
    <property type="match status" value="1"/>
</dbReference>
<dbReference type="InterPro" id="IPR014710">
    <property type="entry name" value="RmlC-like_jellyroll"/>
</dbReference>
<feature type="compositionally biased region" description="Low complexity" evidence="2">
    <location>
        <begin position="271"/>
        <end position="283"/>
    </location>
</feature>
<sequence>MKERTVVMLLKDHEYVMRRMDQYYQENIIATKEDINNLKNNNDNKKDLINDEPYYVVDPNGFTRKLIPGGNDSIFLESENNDKDFTPRSHNSSQSGSTENIVEDQRASYLNLLASRTKNNKKPSSLPHNDIPLAPEGDYEENCHYLNEPKIVPRDKQIKVVFPGEEKDKYEDELPDFLQNYIRNKRNAVKGDYMKDYKKYQTTLQEEIQTHPTGVNLYEGAKTFLSDPQIKNIEQLQQDSSLIPNQANLEKAKERVKPKIKIKLPDNLQQSVNPNNLNSTNNSIKTRNDKENKLVNNKNELNKQDDTFKKKIDIERVIENAQICKNNFSLLYTDQDKEFGKKLEKWKKYKYIQGQGKERGKLLRYSIWRKDIFVQENQNENNGMDQEKLNPVVRDLQLKKNLLKNKDISEKEKEAIKERQVSSLMKWEEERRKDLEEKLRKESQTLQSYLNQVNGHADPINSLNHQNLISNEISSSIGTIIPLKKEKSSSKSILNQNSYSYSNSILNINDSSNKLNSMGNAAFDSDGNINIAYKKRNDTSKINTLMRKTKQENKVQYLRDYSVQKNKIRKEDEQLSKDIFVDNKSVMDQISNFSVDRFIHEYKAYMKRKESIWNREGNNHYNKNDENSNIRSYNGISINIKTYENRDNPSFYSNNTSSLSPITPKERKKSIIQILKEQSLDIIRDLVNSTVNSEEQYIRFKFKSNYSGNPSPEYIYDIIHLLIHRNNEWTDKELSEIRIFVSNLKSFKGYSKDFINNILYNSEVKYYEKNTSIYTKNESKYYFILVGTAVLRYVNTKDIFSKSLLSPKGSNSLSPKVETTYSNQLLGAPKLYGNGYYQRRKSFLDSNWDERKINKAMDLCRRGSHVNNNTTKNEIIQIRNIGESFNNFEKDENDYELDSVLTSTSAYILEIDKNEYEKFKKLIEEQDIKEKTKFLKTLFFFNNFSCDSLYSYAEIINYRTIPIGQTIIKFGQPLEEFYIVKRGKCNVYRRLFLERDGEEKVFKIFVGQYGPGDYFGERGIIEYHGFLNIKNIDLFSKFSKPIQDKVPIYSELTVVAAESKHEVSIYDTNENKQDIKKIESEILFNSKTTNIEEKKAQQRKLRESKTIELAVITLNKARIKFKNFIEYNKFEKLSQDDLYCLFLESNQDKKWNKLKRQFNNDRLREIYCDPNINETKLDEMNGKERWKI</sequence>